<dbReference type="OrthoDB" id="7067979at2"/>
<gene>
    <name evidence="2" type="ORF">TRM7557_02292</name>
</gene>
<evidence type="ECO:0000313" key="3">
    <source>
        <dbReference type="Proteomes" id="UP000052022"/>
    </source>
</evidence>
<dbReference type="STRING" id="928856.SAMN04488049_101426"/>
<name>A0A0P1GCZ5_9RHOB</name>
<protein>
    <recommendedName>
        <fullName evidence="4">Glycine zipper family protein</fullName>
    </recommendedName>
</protein>
<proteinExistence type="predicted"/>
<sequence length="118" mass="12019">MKYCLSLPLLITVAACAEQGAKYEPVLDGQPTPTYYADLQACQSLAANQSQFDRNTRTSAAIGAGLGAAIGEADEDDPLGGAIVGALAGGAAGLSEANDRREGIVVQCLRGRGHKVVG</sequence>
<evidence type="ECO:0000313" key="2">
    <source>
        <dbReference type="EMBL" id="CUH79235.1"/>
    </source>
</evidence>
<dbReference type="AlphaFoldDB" id="A0A0P1GCZ5"/>
<dbReference type="PROSITE" id="PS51257">
    <property type="entry name" value="PROKAR_LIPOPROTEIN"/>
    <property type="match status" value="1"/>
</dbReference>
<dbReference type="Proteomes" id="UP000052022">
    <property type="component" value="Unassembled WGS sequence"/>
</dbReference>
<reference evidence="2 3" key="1">
    <citation type="submission" date="2015-09" db="EMBL/GenBank/DDBJ databases">
        <authorList>
            <consortium name="Swine Surveillance"/>
        </authorList>
    </citation>
    <scope>NUCLEOTIDE SEQUENCE [LARGE SCALE GENOMIC DNA]</scope>
    <source>
        <strain evidence="2 3">CECT 7557</strain>
    </source>
</reference>
<feature type="chain" id="PRO_5006063297" description="Glycine zipper family protein" evidence="1">
    <location>
        <begin position="18"/>
        <end position="118"/>
    </location>
</feature>
<accession>A0A0P1GCZ5</accession>
<organism evidence="2 3">
    <name type="scientific">Tritonibacter multivorans</name>
    <dbReference type="NCBI Taxonomy" id="928856"/>
    <lineage>
        <taxon>Bacteria</taxon>
        <taxon>Pseudomonadati</taxon>
        <taxon>Pseudomonadota</taxon>
        <taxon>Alphaproteobacteria</taxon>
        <taxon>Rhodobacterales</taxon>
        <taxon>Paracoccaceae</taxon>
        <taxon>Tritonibacter</taxon>
    </lineage>
</organism>
<keyword evidence="3" id="KW-1185">Reference proteome</keyword>
<dbReference type="EMBL" id="CYSD01000037">
    <property type="protein sequence ID" value="CUH79235.1"/>
    <property type="molecule type" value="Genomic_DNA"/>
</dbReference>
<evidence type="ECO:0008006" key="4">
    <source>
        <dbReference type="Google" id="ProtNLM"/>
    </source>
</evidence>
<evidence type="ECO:0000256" key="1">
    <source>
        <dbReference type="SAM" id="SignalP"/>
    </source>
</evidence>
<dbReference type="RefSeq" id="WP_058290335.1">
    <property type="nucleotide sequence ID" value="NZ_CYSD01000037.1"/>
</dbReference>
<feature type="signal peptide" evidence="1">
    <location>
        <begin position="1"/>
        <end position="17"/>
    </location>
</feature>
<keyword evidence="1" id="KW-0732">Signal</keyword>